<dbReference type="PROSITE" id="PS50181">
    <property type="entry name" value="FBOX"/>
    <property type="match status" value="1"/>
</dbReference>
<organism evidence="2">
    <name type="scientific">Drosophila rhopaloa</name>
    <name type="common">Fruit fly</name>
    <dbReference type="NCBI Taxonomy" id="1041015"/>
    <lineage>
        <taxon>Eukaryota</taxon>
        <taxon>Metazoa</taxon>
        <taxon>Ecdysozoa</taxon>
        <taxon>Arthropoda</taxon>
        <taxon>Hexapoda</taxon>
        <taxon>Insecta</taxon>
        <taxon>Pterygota</taxon>
        <taxon>Neoptera</taxon>
        <taxon>Endopterygota</taxon>
        <taxon>Diptera</taxon>
        <taxon>Brachycera</taxon>
        <taxon>Muscomorpha</taxon>
        <taxon>Ephydroidea</taxon>
        <taxon>Drosophilidae</taxon>
        <taxon>Drosophila</taxon>
        <taxon>Sophophora</taxon>
    </lineage>
</organism>
<dbReference type="InterPro" id="IPR001810">
    <property type="entry name" value="F-box_dom"/>
</dbReference>
<dbReference type="OrthoDB" id="7883313at2759"/>
<dbReference type="SUPFAM" id="SSF81383">
    <property type="entry name" value="F-box domain"/>
    <property type="match status" value="1"/>
</dbReference>
<dbReference type="InterPro" id="IPR032675">
    <property type="entry name" value="LRR_dom_sf"/>
</dbReference>
<dbReference type="Pfam" id="PF00646">
    <property type="entry name" value="F-box"/>
    <property type="match status" value="1"/>
</dbReference>
<gene>
    <name evidence="2" type="primary">LOC108041230</name>
</gene>
<dbReference type="GeneID" id="108041230"/>
<reference evidence="2" key="1">
    <citation type="submission" date="2025-08" db="UniProtKB">
        <authorList>
            <consortium name="RefSeq"/>
        </authorList>
    </citation>
    <scope>IDENTIFICATION</scope>
</reference>
<evidence type="ECO:0000313" key="2">
    <source>
        <dbReference type="RefSeq" id="XP_016974582.1"/>
    </source>
</evidence>
<dbReference type="RefSeq" id="XP_016974582.1">
    <property type="nucleotide sequence ID" value="XM_017119093.1"/>
</dbReference>
<name>A0A6P4E963_DRORH</name>
<dbReference type="Gene3D" id="3.80.10.10">
    <property type="entry name" value="Ribonuclease Inhibitor"/>
    <property type="match status" value="1"/>
</dbReference>
<dbReference type="SMART" id="SM00256">
    <property type="entry name" value="FBOX"/>
    <property type="match status" value="1"/>
</dbReference>
<proteinExistence type="predicted"/>
<dbReference type="RefSeq" id="XP_016974582.2">
    <property type="nucleotide sequence ID" value="XM_017119093.2"/>
</dbReference>
<dbReference type="AlphaFoldDB" id="A0A6P4E963"/>
<dbReference type="Gene3D" id="1.20.1280.50">
    <property type="match status" value="1"/>
</dbReference>
<dbReference type="SUPFAM" id="SSF52047">
    <property type="entry name" value="RNI-like"/>
    <property type="match status" value="1"/>
</dbReference>
<dbReference type="CDD" id="cd09917">
    <property type="entry name" value="F-box_SF"/>
    <property type="match status" value="1"/>
</dbReference>
<sequence length="377" mass="42853">MSARSIEDLHVDCLYYIFEYLSPDDRVTFAQVCQRFRQVFINQFSMKYREFTIDKDSARHELIQFCICREAVESLTIDLDHFDTARCFRTYGCEAPVNCFAILYQTLTGMIGLENLVVKQLSMLVTPVVKPFDQILTAVRHLPELKRLEIHAKDDCSVDRLTQLQHLEEIKILIPRLPTPILVKCCKSNGNLRSLHLGYSCVQKNLRDIVPHCKNLEVLKFGMSAKSSEYLPLARLPKLRELSYSGIRKSGSFEPLLSALAVKSQLTHLSIEGGSLTLQETCQLVRIQSLRNLKCFCSETECVEMLACLANLEELCLSMFRPLDISNSLLPIIANCKNMKLLRIAVGSVDANFVNNAIRLHKTGERDNSSMVLVVDK</sequence>
<evidence type="ECO:0000259" key="1">
    <source>
        <dbReference type="PROSITE" id="PS50181"/>
    </source>
</evidence>
<protein>
    <submittedName>
        <fullName evidence="2">Uncharacterized protein LOC108041230</fullName>
    </submittedName>
</protein>
<feature type="domain" description="F-box" evidence="1">
    <location>
        <begin position="3"/>
        <end position="51"/>
    </location>
</feature>
<dbReference type="InterPro" id="IPR036047">
    <property type="entry name" value="F-box-like_dom_sf"/>
</dbReference>
<accession>A0A6P4E963</accession>